<name>A0A7X0XN81_9LIST</name>
<dbReference type="RefSeq" id="WP_185430487.1">
    <property type="nucleotide sequence ID" value="NZ_JAARRW010000010.1"/>
</dbReference>
<proteinExistence type="predicted"/>
<evidence type="ECO:0000313" key="2">
    <source>
        <dbReference type="Proteomes" id="UP000541955"/>
    </source>
</evidence>
<accession>A0A7X0XN81</accession>
<comment type="caution">
    <text evidence="1">The sequence shown here is derived from an EMBL/GenBank/DDBJ whole genome shotgun (WGS) entry which is preliminary data.</text>
</comment>
<dbReference type="EMBL" id="JAARRW010000010">
    <property type="protein sequence ID" value="MBC1563601.1"/>
    <property type="molecule type" value="Genomic_DNA"/>
</dbReference>
<gene>
    <name evidence="1" type="ORF">HB902_16120</name>
</gene>
<dbReference type="AlphaFoldDB" id="A0A7X0XN81"/>
<organism evidence="1 2">
    <name type="scientific">Listeria booriae</name>
    <dbReference type="NCBI Taxonomy" id="1552123"/>
    <lineage>
        <taxon>Bacteria</taxon>
        <taxon>Bacillati</taxon>
        <taxon>Bacillota</taxon>
        <taxon>Bacilli</taxon>
        <taxon>Bacillales</taxon>
        <taxon>Listeriaceae</taxon>
        <taxon>Listeria</taxon>
    </lineage>
</organism>
<reference evidence="1 2" key="1">
    <citation type="submission" date="2020-03" db="EMBL/GenBank/DDBJ databases">
        <title>Soil Listeria distribution.</title>
        <authorList>
            <person name="Liao J."/>
            <person name="Wiedmann M."/>
        </authorList>
    </citation>
    <scope>NUCLEOTIDE SEQUENCE [LARGE SCALE GENOMIC DNA]</scope>
    <source>
        <strain evidence="1 2">FSL L7-1387</strain>
    </source>
</reference>
<dbReference type="Proteomes" id="UP000541955">
    <property type="component" value="Unassembled WGS sequence"/>
</dbReference>
<sequence>MRSETIDAKEARDLHDRAIAVFMAEEMDSFVANVMPDCYMAISEETKKHRSKLRINVSFEFLAGIRPDNLPVAQLRYFMTQALIEELESMDFEVKKARFRWFFGKLRFRWRYMITLNIYW</sequence>
<evidence type="ECO:0000313" key="1">
    <source>
        <dbReference type="EMBL" id="MBC1563601.1"/>
    </source>
</evidence>
<protein>
    <submittedName>
        <fullName evidence="1">Uncharacterized protein</fullName>
    </submittedName>
</protein>